<dbReference type="EMBL" id="CM000833">
    <property type="protein sequence ID" value="EET04611.1"/>
    <property type="molecule type" value="Genomic_DNA"/>
</dbReference>
<dbReference type="Proteomes" id="UP000001812">
    <property type="component" value="Chromosome II"/>
</dbReference>
<organism evidence="2 3">
    <name type="scientific">Burkholderia pseudomallei 1710a</name>
    <dbReference type="NCBI Taxonomy" id="320371"/>
    <lineage>
        <taxon>Bacteria</taxon>
        <taxon>Pseudomonadati</taxon>
        <taxon>Pseudomonadota</taxon>
        <taxon>Betaproteobacteria</taxon>
        <taxon>Burkholderiales</taxon>
        <taxon>Burkholderiaceae</taxon>
        <taxon>Burkholderia</taxon>
        <taxon>pseudomallei group</taxon>
    </lineage>
</organism>
<evidence type="ECO:0000256" key="1">
    <source>
        <dbReference type="SAM" id="MobiDB-lite"/>
    </source>
</evidence>
<protein>
    <submittedName>
        <fullName evidence="2">Uncharacterized protein</fullName>
    </submittedName>
</protein>
<reference evidence="3" key="1">
    <citation type="submission" date="2007-08" db="EMBL/GenBank/DDBJ databases">
        <title>Annotation of Burkholderia pseudomallei 1710a.</title>
        <authorList>
            <person name="Harkins D.M."/>
            <person name="DeShazer D."/>
            <person name="Woods D.E."/>
            <person name="Brinkac L.M."/>
            <person name="Brown K.A."/>
            <person name="Hung G.C."/>
            <person name="Tuanyok A."/>
            <person name="Zhang B."/>
            <person name="Nierman W.C."/>
        </authorList>
    </citation>
    <scope>NUCLEOTIDE SEQUENCE [LARGE SCALE GENOMIC DNA]</scope>
    <source>
        <strain evidence="3">1710a</strain>
    </source>
</reference>
<name>A0A0E1VX68_BURPE</name>
<evidence type="ECO:0000313" key="3">
    <source>
        <dbReference type="Proteomes" id="UP000001812"/>
    </source>
</evidence>
<reference evidence="2 3" key="2">
    <citation type="submission" date="2009-05" db="EMBL/GenBank/DDBJ databases">
        <authorList>
            <person name="Harkins D.M."/>
            <person name="DeShazer D."/>
            <person name="Woods D.E."/>
            <person name="Brinkac L.M."/>
            <person name="Brown K.A."/>
            <person name="Hung G.C."/>
            <person name="Tuanyok A."/>
            <person name="Zhang B."/>
            <person name="Nierman W.C."/>
        </authorList>
    </citation>
    <scope>NUCLEOTIDE SEQUENCE [LARGE SCALE GENOMIC DNA]</scope>
    <source>
        <strain evidence="2 3">1710a</strain>
    </source>
</reference>
<sequence>MRGDAERRAWHTRSPAFDRNIGVPPRRETRPSRIPNKTIRGFVRESSAKGTVTRAWHNERMTCFGV</sequence>
<dbReference type="HOGENOM" id="CLU_2822838_0_0_4"/>
<gene>
    <name evidence="2" type="ORF">BURPS1710A_A0674</name>
</gene>
<proteinExistence type="predicted"/>
<accession>A0A0E1VX68</accession>
<feature type="region of interest" description="Disordered" evidence="1">
    <location>
        <begin position="1"/>
        <end position="33"/>
    </location>
</feature>
<evidence type="ECO:0000313" key="2">
    <source>
        <dbReference type="EMBL" id="EET04611.1"/>
    </source>
</evidence>
<dbReference type="AlphaFoldDB" id="A0A0E1VX68"/>